<dbReference type="GO" id="GO:0005737">
    <property type="term" value="C:cytoplasm"/>
    <property type="evidence" value="ECO:0007669"/>
    <property type="project" value="TreeGrafter"/>
</dbReference>
<feature type="region of interest" description="Disordered" evidence="3">
    <location>
        <begin position="1"/>
        <end position="142"/>
    </location>
</feature>
<dbReference type="GO" id="GO:0006325">
    <property type="term" value="P:chromatin organization"/>
    <property type="evidence" value="ECO:0007669"/>
    <property type="project" value="UniProtKB-ARBA"/>
</dbReference>
<evidence type="ECO:0000256" key="1">
    <source>
        <dbReference type="ARBA" id="ARBA00023117"/>
    </source>
</evidence>
<dbReference type="Pfam" id="PF00439">
    <property type="entry name" value="Bromodomain"/>
    <property type="match status" value="2"/>
</dbReference>
<organism evidence="6 7">
    <name type="scientific">Entomortierella parvispora</name>
    <dbReference type="NCBI Taxonomy" id="205924"/>
    <lineage>
        <taxon>Eukaryota</taxon>
        <taxon>Fungi</taxon>
        <taxon>Fungi incertae sedis</taxon>
        <taxon>Mucoromycota</taxon>
        <taxon>Mortierellomycotina</taxon>
        <taxon>Mortierellomycetes</taxon>
        <taxon>Mortierellales</taxon>
        <taxon>Mortierellaceae</taxon>
        <taxon>Entomortierella</taxon>
    </lineage>
</organism>
<evidence type="ECO:0000313" key="7">
    <source>
        <dbReference type="Proteomes" id="UP000827284"/>
    </source>
</evidence>
<evidence type="ECO:0000259" key="5">
    <source>
        <dbReference type="PROSITE" id="PS50014"/>
    </source>
</evidence>
<dbReference type="InterPro" id="IPR000719">
    <property type="entry name" value="Prot_kinase_dom"/>
</dbReference>
<feature type="region of interest" description="Disordered" evidence="3">
    <location>
        <begin position="546"/>
        <end position="588"/>
    </location>
</feature>
<evidence type="ECO:0000259" key="4">
    <source>
        <dbReference type="PROSITE" id="PS50011"/>
    </source>
</evidence>
<feature type="compositionally biased region" description="Pro residues" evidence="3">
    <location>
        <begin position="629"/>
        <end position="641"/>
    </location>
</feature>
<feature type="compositionally biased region" description="Polar residues" evidence="3">
    <location>
        <begin position="1"/>
        <end position="18"/>
    </location>
</feature>
<dbReference type="AlphaFoldDB" id="A0A9P3LVP7"/>
<dbReference type="Gene3D" id="1.10.510.10">
    <property type="entry name" value="Transferase(Phosphotransferase) domain 1"/>
    <property type="match status" value="1"/>
</dbReference>
<sequence length="1094" mass="119694">MDSRSLSAGAETPTSTATFEGAEPIKRSHSEMLSTEPESRKAHFPIFDKKRRLASSSPTIVEPSSQISPSTTSGSPTATTTSVFTHLSVAPEVSQTEGTNSSALLSPGKRRSRSRTHSGSNSPAPSHLLASPSSSETAPPTDAEEMIIKTESAPSPKPFAIPAVVVPMRTDRSPSIDIELLDVEITDAKYPELTPMELVRVGTMILDTLLSDPICSNFVNRVPQSLTLYHAVIKNPMDLTTIEAKLWKSLDVHQTLPSEPSTPSLTAATDHLDLSAVEGYKGLQDFENDLRLIFQNAVHFNSPGDPVHKHAQAFKILYSALLGACQQGRLDPDSTIPQEVYSPSTIPLSEPGTLYICRAQTLREMRQKMTDLSVELYTSFHQPLMEVTQEIGLLTEDKPRFVRLYISKNRRGLYNCRDEYGAKLAIVSDMSTGKPYTSQVQYAADGTTIVGGGEKVIRLTARVLIGKPVGEGHDLSTVGDLDCPSTWIMVACVKAIAIDVEIPARYEKGGLTKMRSEVVSLGPGSKMREDLIHLLADAMGLKLGPATQGGSTIPSSSIAPSSAPSSARPSIPVSRPSSQRHQPSSAMAMNAARGDVYESSGPAQIRSWTESTLPPSRPPQPSRDSKRPAPSPLESAPPPQRPALSQHNDKQDALGIQAPKPVRAPVVEPSPPLASKAISMPKPVNTTAPEIAGLTRSSSRISNQAAFAIANNKEPLPKVEFMELDSEVIVPLSSGSSEQRALTRRELQLLRDLKVAAHHRHIPYTRWSDIEPTLTVDSAFGLFKRIYHVQGNDGLVVQNFKEMDVESFEQRVREVACLLKLRGLEGIGQIQSVIDDEKDQLVGLSMTKYEYTLKAYATNARRAPSPHQKLSIVQDMVAAISRIHAAGLAHRDLSEVNIMIDEDPVNKLGDGTPRPLVRVIDFGKSVFVEADEVKRWSMLETVPEEELALLPLVILPPDHGYKLYRSILTLPRSKSDHTPLPPVDPRLEDVYSMGVLIWRTFSGKSPWAGAIEDDIRAIRCLVCSDHQIKFHIGREVEGPRSRELLLKCLTAQAETRCTAEQILKWLGQAHVLRDLLQEFESVGAGRKRVKKNLD</sequence>
<feature type="compositionally biased region" description="Polar residues" evidence="3">
    <location>
        <begin position="93"/>
        <end position="104"/>
    </location>
</feature>
<feature type="compositionally biased region" description="Low complexity" evidence="3">
    <location>
        <begin position="120"/>
        <end position="141"/>
    </location>
</feature>
<keyword evidence="7" id="KW-1185">Reference proteome</keyword>
<gene>
    <name evidence="6" type="ORF">EMPS_04758</name>
</gene>
<name>A0A9P3LVP7_9FUNG</name>
<dbReference type="GO" id="GO:0005524">
    <property type="term" value="F:ATP binding"/>
    <property type="evidence" value="ECO:0007669"/>
    <property type="project" value="InterPro"/>
</dbReference>
<dbReference type="CDD" id="cd04369">
    <property type="entry name" value="Bromodomain"/>
    <property type="match status" value="1"/>
</dbReference>
<evidence type="ECO:0000256" key="3">
    <source>
        <dbReference type="SAM" id="MobiDB-lite"/>
    </source>
</evidence>
<feature type="compositionally biased region" description="Low complexity" evidence="3">
    <location>
        <begin position="63"/>
        <end position="82"/>
    </location>
</feature>
<dbReference type="GO" id="GO:0004672">
    <property type="term" value="F:protein kinase activity"/>
    <property type="evidence" value="ECO:0007669"/>
    <property type="project" value="InterPro"/>
</dbReference>
<reference evidence="6" key="1">
    <citation type="submission" date="2021-11" db="EMBL/GenBank/DDBJ databases">
        <authorList>
            <person name="Herlambang A."/>
            <person name="Guo Y."/>
            <person name="Takashima Y."/>
            <person name="Nishizawa T."/>
        </authorList>
    </citation>
    <scope>NUCLEOTIDE SEQUENCE</scope>
    <source>
        <strain evidence="6">E1425</strain>
    </source>
</reference>
<dbReference type="Gene3D" id="1.20.920.10">
    <property type="entry name" value="Bromodomain-like"/>
    <property type="match status" value="1"/>
</dbReference>
<dbReference type="PRINTS" id="PR00503">
    <property type="entry name" value="BROMODOMAIN"/>
</dbReference>
<dbReference type="InterPro" id="IPR036427">
    <property type="entry name" value="Bromodomain-like_sf"/>
</dbReference>
<feature type="domain" description="Protein kinase" evidence="4">
    <location>
        <begin position="772"/>
        <end position="1073"/>
    </location>
</feature>
<dbReference type="PROSITE" id="PS50014">
    <property type="entry name" value="BROMODOMAIN_2"/>
    <property type="match status" value="1"/>
</dbReference>
<protein>
    <submittedName>
        <fullName evidence="6">Uncharacterized protein</fullName>
    </submittedName>
</protein>
<dbReference type="Pfam" id="PF00069">
    <property type="entry name" value="Pkinase"/>
    <property type="match status" value="1"/>
</dbReference>
<dbReference type="InterPro" id="IPR050167">
    <property type="entry name" value="Ser_Thr_protein_kinase"/>
</dbReference>
<comment type="caution">
    <text evidence="6">The sequence shown here is derived from an EMBL/GenBank/DDBJ whole genome shotgun (WGS) entry which is preliminary data.</text>
</comment>
<feature type="domain" description="Bromo" evidence="5">
    <location>
        <begin position="229"/>
        <end position="308"/>
    </location>
</feature>
<dbReference type="EMBL" id="BQFW01000006">
    <property type="protein sequence ID" value="GJJ72401.1"/>
    <property type="molecule type" value="Genomic_DNA"/>
</dbReference>
<dbReference type="SUPFAM" id="SSF47370">
    <property type="entry name" value="Bromodomain"/>
    <property type="match status" value="1"/>
</dbReference>
<dbReference type="InterPro" id="IPR011009">
    <property type="entry name" value="Kinase-like_dom_sf"/>
</dbReference>
<dbReference type="SMART" id="SM00220">
    <property type="entry name" value="S_TKc"/>
    <property type="match status" value="1"/>
</dbReference>
<dbReference type="InterPro" id="IPR001487">
    <property type="entry name" value="Bromodomain"/>
</dbReference>
<reference evidence="6" key="2">
    <citation type="journal article" date="2022" name="Microbiol. Resour. Announc.">
        <title>Whole-Genome Sequence of Entomortierella parvispora E1425, a Mucoromycotan Fungus Associated with Burkholderiaceae-Related Endosymbiotic Bacteria.</title>
        <authorList>
            <person name="Herlambang A."/>
            <person name="Guo Y."/>
            <person name="Takashima Y."/>
            <person name="Narisawa K."/>
            <person name="Ohta H."/>
            <person name="Nishizawa T."/>
        </authorList>
    </citation>
    <scope>NUCLEOTIDE SEQUENCE</scope>
    <source>
        <strain evidence="6">E1425</strain>
    </source>
</reference>
<feature type="compositionally biased region" description="Low complexity" evidence="3">
    <location>
        <begin position="553"/>
        <end position="585"/>
    </location>
</feature>
<evidence type="ECO:0000313" key="6">
    <source>
        <dbReference type="EMBL" id="GJJ72401.1"/>
    </source>
</evidence>
<dbReference type="SUPFAM" id="SSF56112">
    <property type="entry name" value="Protein kinase-like (PK-like)"/>
    <property type="match status" value="1"/>
</dbReference>
<dbReference type="PANTHER" id="PTHR23257">
    <property type="entry name" value="SERINE-THREONINE PROTEIN KINASE"/>
    <property type="match status" value="1"/>
</dbReference>
<dbReference type="GO" id="GO:0007165">
    <property type="term" value="P:signal transduction"/>
    <property type="evidence" value="ECO:0007669"/>
    <property type="project" value="TreeGrafter"/>
</dbReference>
<dbReference type="Proteomes" id="UP000827284">
    <property type="component" value="Unassembled WGS sequence"/>
</dbReference>
<keyword evidence="1 2" id="KW-0103">Bromodomain</keyword>
<evidence type="ECO:0000256" key="2">
    <source>
        <dbReference type="PROSITE-ProRule" id="PRU00035"/>
    </source>
</evidence>
<dbReference type="PROSITE" id="PS50011">
    <property type="entry name" value="PROTEIN_KINASE_DOM"/>
    <property type="match status" value="1"/>
</dbReference>
<dbReference type="OrthoDB" id="4062651at2759"/>
<accession>A0A9P3LVP7</accession>
<feature type="region of interest" description="Disordered" evidence="3">
    <location>
        <begin position="607"/>
        <end position="681"/>
    </location>
</feature>
<dbReference type="PANTHER" id="PTHR23257:SF963">
    <property type="entry name" value="AT08303P"/>
    <property type="match status" value="1"/>
</dbReference>
<proteinExistence type="predicted"/>
<dbReference type="SMART" id="SM00297">
    <property type="entry name" value="BROMO"/>
    <property type="match status" value="1"/>
</dbReference>